<feature type="domain" description="Fido" evidence="2">
    <location>
        <begin position="89"/>
        <end position="221"/>
    </location>
</feature>
<dbReference type="RefSeq" id="WP_008796576.1">
    <property type="nucleotide sequence ID" value="NZ_KQ235738.1"/>
</dbReference>
<dbReference type="Proteomes" id="UP000004925">
    <property type="component" value="Unassembled WGS sequence"/>
</dbReference>
<comment type="caution">
    <text evidence="3">The sequence shown here is derived from an EMBL/GenBank/DDBJ whole genome shotgun (WGS) entry which is preliminary data.</text>
</comment>
<dbReference type="InterPro" id="IPR003812">
    <property type="entry name" value="Fido"/>
</dbReference>
<name>A0A0M1VWH9_FUSVC</name>
<organism evidence="3 4">
    <name type="scientific">Fusobacterium vincentii 4_1_13</name>
    <dbReference type="NCBI Taxonomy" id="469606"/>
    <lineage>
        <taxon>Bacteria</taxon>
        <taxon>Fusobacteriati</taxon>
        <taxon>Fusobacteriota</taxon>
        <taxon>Fusobacteriia</taxon>
        <taxon>Fusobacteriales</taxon>
        <taxon>Fusobacteriaceae</taxon>
        <taxon>Fusobacterium</taxon>
    </lineage>
</organism>
<dbReference type="InterPro" id="IPR036597">
    <property type="entry name" value="Fido-like_dom_sf"/>
</dbReference>
<dbReference type="Pfam" id="PF02661">
    <property type="entry name" value="Fic"/>
    <property type="match status" value="1"/>
</dbReference>
<evidence type="ECO:0000313" key="4">
    <source>
        <dbReference type="Proteomes" id="UP000004925"/>
    </source>
</evidence>
<proteinExistence type="predicted"/>
<dbReference type="eggNOG" id="COG3177">
    <property type="taxonomic scope" value="Bacteria"/>
</dbReference>
<dbReference type="HOGENOM" id="CLU_077430_1_0_0"/>
<dbReference type="Gene3D" id="1.10.3290.10">
    <property type="entry name" value="Fido-like domain"/>
    <property type="match status" value="1"/>
</dbReference>
<dbReference type="PROSITE" id="PS51459">
    <property type="entry name" value="FIDO"/>
    <property type="match status" value="1"/>
</dbReference>
<sequence>MELKNNEKEIIFKDKYSMSLEENIFVAKRNLIDYIWKSANLEGIAVTYPQTEIISEGMAVNGMRINDINAIVNLKHAWQFTLENIDYPLDFKFISQINKIIGDYNLILHSGEIRKSDVSMGGTTWKPKLPNKEEIENNINCINKRKNITDRAFTMMLYLMRTQPFYDGNKRTAMMAANQIMIQNGKGIISIPIEQQVTFREMLIDFYETDDMYRIKNFLYNNCIDGINF</sequence>
<evidence type="ECO:0000313" key="3">
    <source>
        <dbReference type="EMBL" id="EEO41047.1"/>
    </source>
</evidence>
<dbReference type="AlphaFoldDB" id="A0A0M1VWH9"/>
<reference evidence="3 4" key="1">
    <citation type="submission" date="2011-10" db="EMBL/GenBank/DDBJ databases">
        <title>The Genome Sequence of Fusobacterium sp. 4_1_13.</title>
        <authorList>
            <consortium name="The Broad Institute Genome Sequencing Platform"/>
            <person name="Earl A."/>
            <person name="Ward D."/>
            <person name="Feldgarden M."/>
            <person name="Gevers D."/>
            <person name="Strauss J."/>
            <person name="Ambrose C."/>
            <person name="Allen-Vercoe E."/>
            <person name="Young S.K."/>
            <person name="Zeng Q."/>
            <person name="Gargeya S."/>
            <person name="Fitzgerald M."/>
            <person name="Haas B."/>
            <person name="Abouelleil A."/>
            <person name="Alvarado L."/>
            <person name="Arachchi H.M."/>
            <person name="Berlin A."/>
            <person name="Brown A."/>
            <person name="Chapman S.B."/>
            <person name="Chen Z."/>
            <person name="Dunbar C."/>
            <person name="Freedman E."/>
            <person name="Gearin G."/>
            <person name="Goldberg J."/>
            <person name="Griggs A."/>
            <person name="Gujja S."/>
            <person name="Heiman D."/>
            <person name="Howarth C."/>
            <person name="Larson L."/>
            <person name="Lui A."/>
            <person name="MacDonald P.J."/>
            <person name="Montmayeur A."/>
            <person name="Murphy C."/>
            <person name="Neiman D."/>
            <person name="Pearson M."/>
            <person name="Priest M."/>
            <person name="Roberts A."/>
            <person name="Saif S."/>
            <person name="Shea T."/>
            <person name="Shenoy N."/>
            <person name="Sisk P."/>
            <person name="Stolte C."/>
            <person name="Sykes S."/>
            <person name="Wortman J."/>
            <person name="Nusbaum C."/>
            <person name="Birren B."/>
        </authorList>
    </citation>
    <scope>NUCLEOTIDE SEQUENCE [LARGE SCALE GENOMIC DNA]</scope>
    <source>
        <strain evidence="3 4">4_1_13</strain>
    </source>
</reference>
<gene>
    <name evidence="3" type="ORF">FSCG_01760</name>
</gene>
<evidence type="ECO:0000256" key="1">
    <source>
        <dbReference type="PIRSR" id="PIRSR640198-3"/>
    </source>
</evidence>
<feature type="site" description="Important for autoinhibition of adenylyltransferase activity" evidence="1">
    <location>
        <position position="42"/>
    </location>
</feature>
<accession>A0A0M1VWH9</accession>
<evidence type="ECO:0000259" key="2">
    <source>
        <dbReference type="PROSITE" id="PS51459"/>
    </source>
</evidence>
<dbReference type="EMBL" id="ACDE02000023">
    <property type="protein sequence ID" value="EEO41047.1"/>
    <property type="molecule type" value="Genomic_DNA"/>
</dbReference>
<dbReference type="PANTHER" id="PTHR13504:SF38">
    <property type="entry name" value="FIDO DOMAIN-CONTAINING PROTEIN"/>
    <property type="match status" value="1"/>
</dbReference>
<protein>
    <recommendedName>
        <fullName evidence="2">Fido domain-containing protein</fullName>
    </recommendedName>
</protein>
<dbReference type="SUPFAM" id="SSF140931">
    <property type="entry name" value="Fic-like"/>
    <property type="match status" value="1"/>
</dbReference>
<dbReference type="InterPro" id="IPR040198">
    <property type="entry name" value="Fido_containing"/>
</dbReference>
<dbReference type="PANTHER" id="PTHR13504">
    <property type="entry name" value="FIDO DOMAIN-CONTAINING PROTEIN DDB_G0283145"/>
    <property type="match status" value="1"/>
</dbReference>